<reference evidence="2 3" key="1">
    <citation type="journal article" date="2024" name="Science">
        <title>Giant polyketide synthase enzymes in the biosynthesis of giant marine polyether toxins.</title>
        <authorList>
            <person name="Fallon T.R."/>
            <person name="Shende V.V."/>
            <person name="Wierzbicki I.H."/>
            <person name="Pendleton A.L."/>
            <person name="Watervoot N.F."/>
            <person name="Auber R.P."/>
            <person name="Gonzalez D.J."/>
            <person name="Wisecaver J.H."/>
            <person name="Moore B.S."/>
        </authorList>
    </citation>
    <scope>NUCLEOTIDE SEQUENCE [LARGE SCALE GENOMIC DNA]</scope>
    <source>
        <strain evidence="2 3">12B1</strain>
    </source>
</reference>
<name>A0AB34J2V2_PRYPA</name>
<organism evidence="2 3">
    <name type="scientific">Prymnesium parvum</name>
    <name type="common">Toxic golden alga</name>
    <dbReference type="NCBI Taxonomy" id="97485"/>
    <lineage>
        <taxon>Eukaryota</taxon>
        <taxon>Haptista</taxon>
        <taxon>Haptophyta</taxon>
        <taxon>Prymnesiophyceae</taxon>
        <taxon>Prymnesiales</taxon>
        <taxon>Prymnesiaceae</taxon>
        <taxon>Prymnesium</taxon>
    </lineage>
</organism>
<sequence length="336" mass="36194">MKAAYSKVGGSVGALAYDAGLHGDEFLIRGDNLTSDGSVRETTRLTLATAPTKVLTVAERMMGDTFRRVQDDGLVGLFAGTRSLRKSPPMVIELRSRVPIEGEAGQYLGVYVREKGEVRGRAHWRHFERPNQCVAFDGAAWQALPDSALGDADGVLRLRDSKAATPDASIKLGEWEARQPGGYYEMVPSVLCYLIAHDTVPREFVKRPRDAEGAAVPAPRQPPPRGGYDNPERRRPPATSCPALYTSSIYQPRSSGPTKPSLPPPSSAYVDSLKRQPVAIPSPTPTYLSAVHGVQLVDEPEADAAPPPARHGPVPPSLPPPSAEYLDRVHAGEPLA</sequence>
<accession>A0AB34J2V2</accession>
<dbReference type="EMBL" id="JBGBPQ010000014">
    <property type="protein sequence ID" value="KAL1510970.1"/>
    <property type="molecule type" value="Genomic_DNA"/>
</dbReference>
<evidence type="ECO:0000256" key="1">
    <source>
        <dbReference type="SAM" id="MobiDB-lite"/>
    </source>
</evidence>
<evidence type="ECO:0000313" key="2">
    <source>
        <dbReference type="EMBL" id="KAL1510970.1"/>
    </source>
</evidence>
<feature type="compositionally biased region" description="Pro residues" evidence="1">
    <location>
        <begin position="305"/>
        <end position="322"/>
    </location>
</feature>
<feature type="region of interest" description="Disordered" evidence="1">
    <location>
        <begin position="206"/>
        <end position="269"/>
    </location>
</feature>
<keyword evidence="3" id="KW-1185">Reference proteome</keyword>
<feature type="region of interest" description="Disordered" evidence="1">
    <location>
        <begin position="296"/>
        <end position="336"/>
    </location>
</feature>
<feature type="compositionally biased region" description="Basic and acidic residues" evidence="1">
    <location>
        <begin position="325"/>
        <end position="336"/>
    </location>
</feature>
<dbReference type="AlphaFoldDB" id="A0AB34J2V2"/>
<protein>
    <recommendedName>
        <fullName evidence="4">Altered inheritance of mitochondria protein 24, mitochondrial</fullName>
    </recommendedName>
</protein>
<gene>
    <name evidence="2" type="ORF">AB1Y20_005795</name>
</gene>
<dbReference type="Proteomes" id="UP001515480">
    <property type="component" value="Unassembled WGS sequence"/>
</dbReference>
<feature type="compositionally biased region" description="Polar residues" evidence="1">
    <location>
        <begin position="245"/>
        <end position="258"/>
    </location>
</feature>
<evidence type="ECO:0000313" key="3">
    <source>
        <dbReference type="Proteomes" id="UP001515480"/>
    </source>
</evidence>
<comment type="caution">
    <text evidence="2">The sequence shown here is derived from an EMBL/GenBank/DDBJ whole genome shotgun (WGS) entry which is preliminary data.</text>
</comment>
<evidence type="ECO:0008006" key="4">
    <source>
        <dbReference type="Google" id="ProtNLM"/>
    </source>
</evidence>
<proteinExistence type="predicted"/>